<evidence type="ECO:0000256" key="5">
    <source>
        <dbReference type="ARBA" id="ARBA00022984"/>
    </source>
</evidence>
<proteinExistence type="inferred from homology"/>
<dbReference type="InterPro" id="IPR012338">
    <property type="entry name" value="Beta-lactam/transpept-like"/>
</dbReference>
<dbReference type="Proteomes" id="UP000250223">
    <property type="component" value="Unassembled WGS sequence"/>
</dbReference>
<feature type="active site" description="Proton acceptor" evidence="7">
    <location>
        <position position="65"/>
    </location>
</feature>
<evidence type="ECO:0000256" key="1">
    <source>
        <dbReference type="ARBA" id="ARBA00007164"/>
    </source>
</evidence>
<dbReference type="GO" id="GO:0006508">
    <property type="term" value="P:proteolysis"/>
    <property type="evidence" value="ECO:0007669"/>
    <property type="project" value="InterPro"/>
</dbReference>
<keyword evidence="13" id="KW-0121">Carboxypeptidase</keyword>
<dbReference type="EC" id="3.4.16.4" evidence="13"/>
<keyword evidence="10" id="KW-0812">Transmembrane</keyword>
<evidence type="ECO:0000259" key="12">
    <source>
        <dbReference type="Pfam" id="PF00768"/>
    </source>
</evidence>
<dbReference type="RefSeq" id="WP_096635917.1">
    <property type="nucleotide sequence ID" value="NZ_CP173238.1"/>
</dbReference>
<keyword evidence="10" id="KW-0472">Membrane</keyword>
<evidence type="ECO:0000256" key="7">
    <source>
        <dbReference type="PIRSR" id="PIRSR618044-1"/>
    </source>
</evidence>
<evidence type="ECO:0000313" key="14">
    <source>
        <dbReference type="Proteomes" id="UP000250223"/>
    </source>
</evidence>
<keyword evidence="2 11" id="KW-0732">Signal</keyword>
<dbReference type="GO" id="GO:0008360">
    <property type="term" value="P:regulation of cell shape"/>
    <property type="evidence" value="ECO:0007669"/>
    <property type="project" value="UniProtKB-KW"/>
</dbReference>
<keyword evidence="13" id="KW-0645">Protease</keyword>
<evidence type="ECO:0000256" key="2">
    <source>
        <dbReference type="ARBA" id="ARBA00022729"/>
    </source>
</evidence>
<organism evidence="13 14">
    <name type="scientific">Clostridium cochlearium</name>
    <dbReference type="NCBI Taxonomy" id="1494"/>
    <lineage>
        <taxon>Bacteria</taxon>
        <taxon>Bacillati</taxon>
        <taxon>Bacillota</taxon>
        <taxon>Clostridia</taxon>
        <taxon>Eubacteriales</taxon>
        <taxon>Clostridiaceae</taxon>
        <taxon>Clostridium</taxon>
    </lineage>
</organism>
<keyword evidence="3 13" id="KW-0378">Hydrolase</keyword>
<protein>
    <submittedName>
        <fullName evidence="13">D-alanyl-D-alanine carboxypeptidase</fullName>
        <ecNumber evidence="13">3.4.16.4</ecNumber>
    </submittedName>
</protein>
<evidence type="ECO:0000256" key="4">
    <source>
        <dbReference type="ARBA" id="ARBA00022960"/>
    </source>
</evidence>
<dbReference type="EMBL" id="UAWC01000027">
    <property type="protein sequence ID" value="SQB36786.1"/>
    <property type="molecule type" value="Genomic_DNA"/>
</dbReference>
<dbReference type="PRINTS" id="PR00725">
    <property type="entry name" value="DADACBPTASE1"/>
</dbReference>
<dbReference type="PANTHER" id="PTHR21581:SF26">
    <property type="entry name" value="D-ALANYL-D-ALANINE ENDOPEPTIDASE"/>
    <property type="match status" value="1"/>
</dbReference>
<gene>
    <name evidence="13" type="primary">dacB_3</name>
    <name evidence="13" type="ORF">NCTC13028_02596</name>
</gene>
<reference evidence="13 14" key="1">
    <citation type="submission" date="2018-06" db="EMBL/GenBank/DDBJ databases">
        <authorList>
            <consortium name="Pathogen Informatics"/>
            <person name="Doyle S."/>
        </authorList>
    </citation>
    <scope>NUCLEOTIDE SEQUENCE [LARGE SCALE GENOMIC DNA]</scope>
    <source>
        <strain evidence="13 14">NCTC13028</strain>
    </source>
</reference>
<dbReference type="InterPro" id="IPR001967">
    <property type="entry name" value="Peptidase_S11_N"/>
</dbReference>
<evidence type="ECO:0000256" key="6">
    <source>
        <dbReference type="ARBA" id="ARBA00023316"/>
    </source>
</evidence>
<feature type="active site" evidence="7">
    <location>
        <position position="122"/>
    </location>
</feature>
<dbReference type="Pfam" id="PF00768">
    <property type="entry name" value="Peptidase_S11"/>
    <property type="match status" value="1"/>
</dbReference>
<evidence type="ECO:0000313" key="13">
    <source>
        <dbReference type="EMBL" id="SQB36786.1"/>
    </source>
</evidence>
<dbReference type="PANTHER" id="PTHR21581">
    <property type="entry name" value="D-ALANYL-D-ALANINE CARBOXYPEPTIDASE"/>
    <property type="match status" value="1"/>
</dbReference>
<keyword evidence="10" id="KW-1133">Transmembrane helix</keyword>
<feature type="domain" description="Peptidase S11 D-alanyl-D-alanine carboxypeptidase A N-terminal" evidence="12">
    <location>
        <begin position="26"/>
        <end position="256"/>
    </location>
</feature>
<dbReference type="InterPro" id="IPR018044">
    <property type="entry name" value="Peptidase_S11"/>
</dbReference>
<dbReference type="AlphaFoldDB" id="A0A2X2W684"/>
<feature type="signal peptide" evidence="11">
    <location>
        <begin position="1"/>
        <end position="24"/>
    </location>
</feature>
<dbReference type="GO" id="GO:0071555">
    <property type="term" value="P:cell wall organization"/>
    <property type="evidence" value="ECO:0007669"/>
    <property type="project" value="UniProtKB-KW"/>
</dbReference>
<dbReference type="GO" id="GO:0009002">
    <property type="term" value="F:serine-type D-Ala-D-Ala carboxypeptidase activity"/>
    <property type="evidence" value="ECO:0007669"/>
    <property type="project" value="UniProtKB-EC"/>
</dbReference>
<keyword evidence="6" id="KW-0961">Cell wall biogenesis/degradation</keyword>
<keyword evidence="5" id="KW-0573">Peptidoglycan synthesis</keyword>
<sequence length="419" mass="46971">MKKKIISSLLTTFMIFSLTSGVYAANENTQPNIYGKSAITLDMDTGEIIYAKSPDDKMYPASTTKLITSLLLAENKSKDDDLTYTKDAKAQPEYSLNKNLHPIDIGETMKASDAMDGLLLYSGNDVAYLIGDNVGGNREGFAKLMNDKAKSLNLKNSHFVNPNGLHDKNHYTTAYDLSILGRAAYKNPWVSETMAKKTSSISTSKGTTFLIENRNKLVGTKGCVGGKTGYTSAAGRCLVAIFDRDGRKILGVVLNSVYDAKDSFVFNDMEKIIDWSYKAEKTILHNKDSVIDTKTVSYRPLLFMGPVKTIDVPLTVKEDITYYNNVINKSELKESISLNSENPWKLTKSDSIGKLTVKEREAKKEYKLYSNLSKGTIFKENILLYLATFIIIIVLLVAIISIIRFINKRKRRNRRNRYI</sequence>
<evidence type="ECO:0000256" key="8">
    <source>
        <dbReference type="PIRSR" id="PIRSR618044-2"/>
    </source>
</evidence>
<feature type="binding site" evidence="8">
    <location>
        <position position="227"/>
    </location>
    <ligand>
        <name>substrate</name>
    </ligand>
</feature>
<accession>A0A2X2W684</accession>
<evidence type="ECO:0000256" key="9">
    <source>
        <dbReference type="RuleBase" id="RU004016"/>
    </source>
</evidence>
<feature type="transmembrane region" description="Helical" evidence="10">
    <location>
        <begin position="382"/>
        <end position="406"/>
    </location>
</feature>
<comment type="similarity">
    <text evidence="1 9">Belongs to the peptidase S11 family.</text>
</comment>
<evidence type="ECO:0000256" key="11">
    <source>
        <dbReference type="SAM" id="SignalP"/>
    </source>
</evidence>
<dbReference type="Gene3D" id="3.40.710.10">
    <property type="entry name" value="DD-peptidase/beta-lactamase superfamily"/>
    <property type="match status" value="1"/>
</dbReference>
<evidence type="ECO:0000256" key="3">
    <source>
        <dbReference type="ARBA" id="ARBA00022801"/>
    </source>
</evidence>
<evidence type="ECO:0000256" key="10">
    <source>
        <dbReference type="SAM" id="Phobius"/>
    </source>
</evidence>
<dbReference type="GO" id="GO:0009252">
    <property type="term" value="P:peptidoglycan biosynthetic process"/>
    <property type="evidence" value="ECO:0007669"/>
    <property type="project" value="UniProtKB-KW"/>
</dbReference>
<feature type="active site" description="Acyl-ester intermediate" evidence="7">
    <location>
        <position position="62"/>
    </location>
</feature>
<feature type="chain" id="PRO_5015900091" evidence="11">
    <location>
        <begin position="25"/>
        <end position="419"/>
    </location>
</feature>
<name>A0A2X2W684_CLOCO</name>
<keyword evidence="4" id="KW-0133">Cell shape</keyword>
<dbReference type="SUPFAM" id="SSF56601">
    <property type="entry name" value="beta-lactamase/transpeptidase-like"/>
    <property type="match status" value="1"/>
</dbReference>